<dbReference type="RefSeq" id="WP_088711726.1">
    <property type="nucleotide sequence ID" value="NZ_NFZT01000001.1"/>
</dbReference>
<dbReference type="Proteomes" id="UP000198462">
    <property type="component" value="Unassembled WGS sequence"/>
</dbReference>
<dbReference type="InterPro" id="IPR021874">
    <property type="entry name" value="Phage_Mu_Gp27"/>
</dbReference>
<accession>A0A219B3M1</accession>
<keyword evidence="2" id="KW-1185">Reference proteome</keyword>
<evidence type="ECO:0000313" key="2">
    <source>
        <dbReference type="Proteomes" id="UP000198462"/>
    </source>
</evidence>
<comment type="caution">
    <text evidence="1">The sequence shown here is derived from an EMBL/GenBank/DDBJ whole genome shotgun (WGS) entry which is preliminary data.</text>
</comment>
<dbReference type="EMBL" id="NFZT01000001">
    <property type="protein sequence ID" value="OWV32937.1"/>
    <property type="molecule type" value="Genomic_DNA"/>
</dbReference>
<reference evidence="2" key="1">
    <citation type="submission" date="2017-05" db="EMBL/GenBank/DDBJ databases">
        <authorList>
            <person name="Lin X."/>
        </authorList>
    </citation>
    <scope>NUCLEOTIDE SEQUENCE [LARGE SCALE GENOMIC DNA]</scope>
    <source>
        <strain evidence="2">JLT2012</strain>
    </source>
</reference>
<gene>
    <name evidence="1" type="ORF">B5C34_05345</name>
</gene>
<organism evidence="1 2">
    <name type="scientific">Pacificimonas flava</name>
    <dbReference type="NCBI Taxonomy" id="1234595"/>
    <lineage>
        <taxon>Bacteria</taxon>
        <taxon>Pseudomonadati</taxon>
        <taxon>Pseudomonadota</taxon>
        <taxon>Alphaproteobacteria</taxon>
        <taxon>Sphingomonadales</taxon>
        <taxon>Sphingosinicellaceae</taxon>
        <taxon>Pacificimonas</taxon>
    </lineage>
</organism>
<dbReference type="OrthoDB" id="7595879at2"/>
<protein>
    <submittedName>
        <fullName evidence="1">Uncharacterized protein</fullName>
    </submittedName>
</protein>
<sequence length="180" mass="19448">MGGKSTIEQLPDQLQGACHAAIRRGATIDEITGLLNGLGADVSRSAVGRYTKNYSELVRQQRDMTAMAQAFGREFGEGDDRTGLMMTQLMQTLMTRSLIPLLSGDGEEEQLDPLEIGRLAKAVKDIAGASKIDTDRIRAIRAEEREAAKKDAADVAEGAARKTGASAETIQQIRREIMGL</sequence>
<name>A0A219B3M1_9SPHN</name>
<evidence type="ECO:0000313" key="1">
    <source>
        <dbReference type="EMBL" id="OWV32937.1"/>
    </source>
</evidence>
<proteinExistence type="predicted"/>
<dbReference type="AlphaFoldDB" id="A0A219B3M1"/>
<dbReference type="Pfam" id="PF11985">
    <property type="entry name" value="Phage_Mu_Gp27"/>
    <property type="match status" value="1"/>
</dbReference>